<feature type="signal peptide" evidence="11">
    <location>
        <begin position="1"/>
        <end position="22"/>
    </location>
</feature>
<feature type="domain" description="PepSY" evidence="14">
    <location>
        <begin position="156"/>
        <end position="238"/>
    </location>
</feature>
<dbReference type="PATRIC" id="fig|1196324.3.peg.1531"/>
<dbReference type="CDD" id="cd09597">
    <property type="entry name" value="M4_TLP"/>
    <property type="match status" value="1"/>
</dbReference>
<dbReference type="GO" id="GO:0005576">
    <property type="term" value="C:extracellular region"/>
    <property type="evidence" value="ECO:0007669"/>
    <property type="project" value="UniProtKB-SubCell"/>
</dbReference>
<keyword evidence="3 11" id="KW-0645">Protease</keyword>
<dbReference type="InterPro" id="IPR013856">
    <property type="entry name" value="Peptidase_M4_domain"/>
</dbReference>
<evidence type="ECO:0000313" key="16">
    <source>
        <dbReference type="EMBL" id="EIT85660.1"/>
    </source>
</evidence>
<dbReference type="Proteomes" id="UP000004080">
    <property type="component" value="Unassembled WGS sequence"/>
</dbReference>
<dbReference type="OrthoDB" id="291295at2"/>
<evidence type="ECO:0000259" key="13">
    <source>
        <dbReference type="Pfam" id="PF02868"/>
    </source>
</evidence>
<evidence type="ECO:0000259" key="14">
    <source>
        <dbReference type="Pfam" id="PF03413"/>
    </source>
</evidence>
<dbReference type="InterPro" id="IPR011096">
    <property type="entry name" value="FTP_domain"/>
</dbReference>
<dbReference type="EMBL" id="AKKV01000024">
    <property type="protein sequence ID" value="EIT85660.1"/>
    <property type="molecule type" value="Genomic_DNA"/>
</dbReference>
<comment type="function">
    <text evidence="11">Extracellular zinc metalloprotease.</text>
</comment>
<dbReference type="eggNOG" id="COG3227">
    <property type="taxonomic scope" value="Bacteria"/>
</dbReference>
<dbReference type="InterPro" id="IPR025711">
    <property type="entry name" value="PepSY"/>
</dbReference>
<evidence type="ECO:0000259" key="15">
    <source>
        <dbReference type="Pfam" id="PF07504"/>
    </source>
</evidence>
<sequence length="555" mass="59836">MKKGLVAIVSATVLFGSAYQAAAAYEPGTNAQKLVVIENHNKNAANLQVTKEGYQSAPSFISGNISKDTYLSKEDILTFLKNNNKLFSFDAKKNVTFVSETKDSLGMKHYVFNLSINGVPVDDARLFVHTDQHGKITAINHDVQSNLPTDGKAAKKLSKETAIQKAWKHVGEAPKKEVKPLAVKGASPNSLGEKAKLVMVKDGNDYKLAYRVALQYIAPTPANWQVYVDATDGHIIKSRNDIMDDGAETGSGKGVLGDTKSLNTTSSKGSYYLSDGTKGMGGNHRIETYDAANVDYTSDQLPGTLMKDSDNKWTSSEQAAAVDAHFYAGKVYDYYKKTFGRNSFDGKGSSLISSVHVGSDWNNAVWNGQQMLYGDGDGREFGSLAGALDVVAHELTHAVTEYSANLKYEGQSGALNESMSDVFGYFLDPSDWWVGEDVYTPGKSGDGLRNLQKPELGADGGQPSHMKNYVNTSEDDGGVHTNSGIPNKAAYLTISAMGQAKAEKVYYRALTTYMTSSTNFSGARAALLSATADLFGKDGTEYNAVKTAWSNVGVN</sequence>
<evidence type="ECO:0000313" key="17">
    <source>
        <dbReference type="Proteomes" id="UP000004080"/>
    </source>
</evidence>
<keyword evidence="17" id="KW-1185">Reference proteome</keyword>
<keyword evidence="6 11" id="KW-0378">Hydrolase</keyword>
<dbReference type="Pfam" id="PF02868">
    <property type="entry name" value="Peptidase_M4_C"/>
    <property type="match status" value="1"/>
</dbReference>
<evidence type="ECO:0000256" key="1">
    <source>
        <dbReference type="ARBA" id="ARBA00001947"/>
    </source>
</evidence>
<accession>I8UFI7</accession>
<dbReference type="Gene3D" id="3.10.450.490">
    <property type="match status" value="1"/>
</dbReference>
<feature type="domain" description="FTP" evidence="15">
    <location>
        <begin position="97"/>
        <end position="142"/>
    </location>
</feature>
<dbReference type="InterPro" id="IPR027268">
    <property type="entry name" value="Peptidase_M4/M1_CTD_sf"/>
</dbReference>
<dbReference type="RefSeq" id="WP_007201592.1">
    <property type="nucleotide sequence ID" value="NZ_AKKV01000024.1"/>
</dbReference>
<evidence type="ECO:0000259" key="12">
    <source>
        <dbReference type="Pfam" id="PF01447"/>
    </source>
</evidence>
<comment type="similarity">
    <text evidence="2 11">Belongs to the peptidase M4 family.</text>
</comment>
<organism evidence="16 17">
    <name type="scientific">Fictibacillus macauensis ZFHKF-1</name>
    <dbReference type="NCBI Taxonomy" id="1196324"/>
    <lineage>
        <taxon>Bacteria</taxon>
        <taxon>Bacillati</taxon>
        <taxon>Bacillota</taxon>
        <taxon>Bacilli</taxon>
        <taxon>Bacillales</taxon>
        <taxon>Fictibacillaceae</taxon>
        <taxon>Fictibacillus</taxon>
    </lineage>
</organism>
<dbReference type="Pfam" id="PF07504">
    <property type="entry name" value="FTP"/>
    <property type="match status" value="1"/>
</dbReference>
<feature type="active site" description="Proton donor" evidence="10">
    <location>
        <position position="480"/>
    </location>
</feature>
<protein>
    <recommendedName>
        <fullName evidence="11">Neutral metalloproteinase</fullName>
        <ecNumber evidence="11">3.4.24.-</ecNumber>
    </recommendedName>
</protein>
<dbReference type="GO" id="GO:0046872">
    <property type="term" value="F:metal ion binding"/>
    <property type="evidence" value="ECO:0007669"/>
    <property type="project" value="UniProtKB-UniRule"/>
</dbReference>
<reference evidence="16 17" key="1">
    <citation type="journal article" date="2012" name="J. Bacteriol.">
        <title>Genome of Bacillus macauensis ZFHKF-1, a Long-Chain-Forming Bacterium.</title>
        <authorList>
            <person name="Cai L."/>
            <person name="Zhang T."/>
        </authorList>
    </citation>
    <scope>NUCLEOTIDE SEQUENCE [LARGE SCALE GENOMIC DNA]</scope>
    <source>
        <strain evidence="16 17">ZFHKF-1</strain>
    </source>
</reference>
<comment type="cofactor">
    <cofactor evidence="1 11">
        <name>Zn(2+)</name>
        <dbReference type="ChEBI" id="CHEBI:29105"/>
    </cofactor>
</comment>
<evidence type="ECO:0000256" key="2">
    <source>
        <dbReference type="ARBA" id="ARBA00009388"/>
    </source>
</evidence>
<keyword evidence="4" id="KW-0479">Metal-binding</keyword>
<dbReference type="MEROPS" id="M04.021"/>
<evidence type="ECO:0000256" key="11">
    <source>
        <dbReference type="RuleBase" id="RU366073"/>
    </source>
</evidence>
<evidence type="ECO:0000256" key="10">
    <source>
        <dbReference type="PIRSR" id="PIRSR623612-1"/>
    </source>
</evidence>
<dbReference type="PANTHER" id="PTHR33794:SF1">
    <property type="entry name" value="BACILLOLYSIN"/>
    <property type="match status" value="1"/>
</dbReference>
<dbReference type="SUPFAM" id="SSF55486">
    <property type="entry name" value="Metalloproteases ('zincins'), catalytic domain"/>
    <property type="match status" value="1"/>
</dbReference>
<keyword evidence="7 11" id="KW-0862">Zinc</keyword>
<dbReference type="EC" id="3.4.24.-" evidence="11"/>
<evidence type="ECO:0000256" key="6">
    <source>
        <dbReference type="ARBA" id="ARBA00022801"/>
    </source>
</evidence>
<keyword evidence="11" id="KW-0964">Secreted</keyword>
<dbReference type="AlphaFoldDB" id="I8UFI7"/>
<name>I8UFI7_9BACL</name>
<evidence type="ECO:0000256" key="4">
    <source>
        <dbReference type="ARBA" id="ARBA00022723"/>
    </source>
</evidence>
<dbReference type="InterPro" id="IPR023612">
    <property type="entry name" value="Peptidase_M4"/>
</dbReference>
<feature type="domain" description="Peptidase M4 C-terminal" evidence="13">
    <location>
        <begin position="404"/>
        <end position="554"/>
    </location>
</feature>
<keyword evidence="9" id="KW-0865">Zymogen</keyword>
<dbReference type="Pfam" id="PF01447">
    <property type="entry name" value="Peptidase_M4"/>
    <property type="match status" value="1"/>
</dbReference>
<dbReference type="PANTHER" id="PTHR33794">
    <property type="entry name" value="BACILLOLYSIN"/>
    <property type="match status" value="1"/>
</dbReference>
<evidence type="ECO:0000256" key="7">
    <source>
        <dbReference type="ARBA" id="ARBA00022833"/>
    </source>
</evidence>
<dbReference type="Gene3D" id="3.10.170.10">
    <property type="match status" value="1"/>
</dbReference>
<dbReference type="GO" id="GO:0006508">
    <property type="term" value="P:proteolysis"/>
    <property type="evidence" value="ECO:0007669"/>
    <property type="project" value="UniProtKB-KW"/>
</dbReference>
<keyword evidence="5 11" id="KW-0732">Signal</keyword>
<evidence type="ECO:0000256" key="9">
    <source>
        <dbReference type="ARBA" id="ARBA00023145"/>
    </source>
</evidence>
<feature type="domain" description="Peptidase M4" evidence="12">
    <location>
        <begin position="249"/>
        <end position="401"/>
    </location>
</feature>
<dbReference type="InterPro" id="IPR001570">
    <property type="entry name" value="Peptidase_M4_C_domain"/>
</dbReference>
<comment type="caution">
    <text evidence="16">The sequence shown here is derived from an EMBL/GenBank/DDBJ whole genome shotgun (WGS) entry which is preliminary data.</text>
</comment>
<dbReference type="STRING" id="1196324.A374_07484"/>
<dbReference type="InterPro" id="IPR050728">
    <property type="entry name" value="Zinc_Metalloprotease_M4"/>
</dbReference>
<dbReference type="Gene3D" id="1.10.390.10">
    <property type="entry name" value="Neutral Protease Domain 2"/>
    <property type="match status" value="1"/>
</dbReference>
<keyword evidence="8 11" id="KW-0482">Metalloprotease</keyword>
<gene>
    <name evidence="16" type="ORF">A374_07484</name>
</gene>
<feature type="active site" evidence="10">
    <location>
        <position position="394"/>
    </location>
</feature>
<evidence type="ECO:0000256" key="5">
    <source>
        <dbReference type="ARBA" id="ARBA00022729"/>
    </source>
</evidence>
<comment type="subcellular location">
    <subcellularLocation>
        <location evidence="11">Secreted</location>
    </subcellularLocation>
</comment>
<feature type="chain" id="PRO_5039758063" description="Neutral metalloproteinase" evidence="11">
    <location>
        <begin position="23"/>
        <end position="555"/>
    </location>
</feature>
<evidence type="ECO:0000256" key="8">
    <source>
        <dbReference type="ARBA" id="ARBA00023049"/>
    </source>
</evidence>
<dbReference type="PRINTS" id="PR00730">
    <property type="entry name" value="THERMOLYSIN"/>
</dbReference>
<evidence type="ECO:0000256" key="3">
    <source>
        <dbReference type="ARBA" id="ARBA00022670"/>
    </source>
</evidence>
<proteinExistence type="inferred from homology"/>
<dbReference type="GO" id="GO:0004222">
    <property type="term" value="F:metalloendopeptidase activity"/>
    <property type="evidence" value="ECO:0007669"/>
    <property type="project" value="UniProtKB-UniRule"/>
</dbReference>
<dbReference type="Pfam" id="PF03413">
    <property type="entry name" value="PepSY"/>
    <property type="match status" value="1"/>
</dbReference>